<dbReference type="EMBL" id="JARBHB010000001">
    <property type="protein sequence ID" value="KAJ8896730.1"/>
    <property type="molecule type" value="Genomic_DNA"/>
</dbReference>
<feature type="transmembrane region" description="Helical" evidence="1">
    <location>
        <begin position="107"/>
        <end position="131"/>
    </location>
</feature>
<keyword evidence="3" id="KW-1185">Reference proteome</keyword>
<sequence>MHVMRYGKDCVVLCVLQQDVFEPSKFRSVVEVDRPTTKIYRFHGTILHPSGERVLLGTENLLLRECIVKNTDFVEGIIVYAGHETKAMLNNGGPRYKRSNLERMMNLDVVWCVLILFVLCIIGAVGCKLWLSSYQAVPFVPYSTDPIYEGMLIFWTFVIILQVLPSTLA</sequence>
<gene>
    <name evidence="2" type="ORF">PR048_002075</name>
</gene>
<keyword evidence="1" id="KW-0812">Transmembrane</keyword>
<dbReference type="PANTHER" id="PTHR24092">
    <property type="entry name" value="PROBABLE PHOSPHOLIPID-TRANSPORTING ATPASE"/>
    <property type="match status" value="1"/>
</dbReference>
<evidence type="ECO:0000313" key="2">
    <source>
        <dbReference type="EMBL" id="KAJ8896730.1"/>
    </source>
</evidence>
<evidence type="ECO:0000313" key="3">
    <source>
        <dbReference type="Proteomes" id="UP001159363"/>
    </source>
</evidence>
<feature type="transmembrane region" description="Helical" evidence="1">
    <location>
        <begin position="151"/>
        <end position="168"/>
    </location>
</feature>
<accession>A0ABQ9IJ74</accession>
<name>A0ABQ9IJ74_9NEOP</name>
<organism evidence="2 3">
    <name type="scientific">Dryococelus australis</name>
    <dbReference type="NCBI Taxonomy" id="614101"/>
    <lineage>
        <taxon>Eukaryota</taxon>
        <taxon>Metazoa</taxon>
        <taxon>Ecdysozoa</taxon>
        <taxon>Arthropoda</taxon>
        <taxon>Hexapoda</taxon>
        <taxon>Insecta</taxon>
        <taxon>Pterygota</taxon>
        <taxon>Neoptera</taxon>
        <taxon>Polyneoptera</taxon>
        <taxon>Phasmatodea</taxon>
        <taxon>Verophasmatodea</taxon>
        <taxon>Anareolatae</taxon>
        <taxon>Phasmatidae</taxon>
        <taxon>Eurycanthinae</taxon>
        <taxon>Dryococelus</taxon>
    </lineage>
</organism>
<dbReference type="Proteomes" id="UP001159363">
    <property type="component" value="Chromosome 1"/>
</dbReference>
<protein>
    <submittedName>
        <fullName evidence="2">Uncharacterized protein</fullName>
    </submittedName>
</protein>
<proteinExistence type="predicted"/>
<keyword evidence="1" id="KW-0472">Membrane</keyword>
<reference evidence="2 3" key="1">
    <citation type="submission" date="2023-02" db="EMBL/GenBank/DDBJ databases">
        <title>LHISI_Scaffold_Assembly.</title>
        <authorList>
            <person name="Stuart O.P."/>
            <person name="Cleave R."/>
            <person name="Magrath M.J.L."/>
            <person name="Mikheyev A.S."/>
        </authorList>
    </citation>
    <scope>NUCLEOTIDE SEQUENCE [LARGE SCALE GENOMIC DNA]</scope>
    <source>
        <strain evidence="2">Daus_M_001</strain>
        <tissue evidence="2">Leg muscle</tissue>
    </source>
</reference>
<evidence type="ECO:0000256" key="1">
    <source>
        <dbReference type="SAM" id="Phobius"/>
    </source>
</evidence>
<comment type="caution">
    <text evidence="2">The sequence shown here is derived from an EMBL/GenBank/DDBJ whole genome shotgun (WGS) entry which is preliminary data.</text>
</comment>
<keyword evidence="1" id="KW-1133">Transmembrane helix</keyword>
<dbReference type="PANTHER" id="PTHR24092:SF218">
    <property type="entry name" value="PHOSPHOLIPID-TRANSPORTING ATPASE"/>
    <property type="match status" value="1"/>
</dbReference>